<feature type="transmembrane region" description="Helical" evidence="6">
    <location>
        <begin position="20"/>
        <end position="42"/>
    </location>
</feature>
<name>A0A1E3NWZ0_WICAA</name>
<feature type="transmembrane region" description="Helical" evidence="6">
    <location>
        <begin position="503"/>
        <end position="520"/>
    </location>
</feature>
<evidence type="ECO:0000256" key="4">
    <source>
        <dbReference type="ARBA" id="ARBA00022989"/>
    </source>
</evidence>
<reference evidence="8 9" key="1">
    <citation type="journal article" date="2016" name="Proc. Natl. Acad. Sci. U.S.A.">
        <title>Comparative genomics of biotechnologically important yeasts.</title>
        <authorList>
            <person name="Riley R."/>
            <person name="Haridas S."/>
            <person name="Wolfe K.H."/>
            <person name="Lopes M.R."/>
            <person name="Hittinger C.T."/>
            <person name="Goeker M."/>
            <person name="Salamov A.A."/>
            <person name="Wisecaver J.H."/>
            <person name="Long T.M."/>
            <person name="Calvey C.H."/>
            <person name="Aerts A.L."/>
            <person name="Barry K.W."/>
            <person name="Choi C."/>
            <person name="Clum A."/>
            <person name="Coughlan A.Y."/>
            <person name="Deshpande S."/>
            <person name="Douglass A.P."/>
            <person name="Hanson S.J."/>
            <person name="Klenk H.-P."/>
            <person name="LaButti K.M."/>
            <person name="Lapidus A."/>
            <person name="Lindquist E.A."/>
            <person name="Lipzen A.M."/>
            <person name="Meier-Kolthoff J.P."/>
            <person name="Ohm R.A."/>
            <person name="Otillar R.P."/>
            <person name="Pangilinan J.L."/>
            <person name="Peng Y."/>
            <person name="Rokas A."/>
            <person name="Rosa C.A."/>
            <person name="Scheuner C."/>
            <person name="Sibirny A.A."/>
            <person name="Slot J.C."/>
            <person name="Stielow J.B."/>
            <person name="Sun H."/>
            <person name="Kurtzman C.P."/>
            <person name="Blackwell M."/>
            <person name="Grigoriev I.V."/>
            <person name="Jeffries T.W."/>
        </authorList>
    </citation>
    <scope>NUCLEOTIDE SEQUENCE [LARGE SCALE GENOMIC DNA]</scope>
    <source>
        <strain evidence="9">ATCC 58044 / CBS 1984 / NCYC 433 / NRRL Y-366-8</strain>
    </source>
</reference>
<evidence type="ECO:0000256" key="1">
    <source>
        <dbReference type="ARBA" id="ARBA00004141"/>
    </source>
</evidence>
<dbReference type="RefSeq" id="XP_019036851.1">
    <property type="nucleotide sequence ID" value="XM_019182271.1"/>
</dbReference>
<feature type="transmembrane region" description="Helical" evidence="6">
    <location>
        <begin position="92"/>
        <end position="109"/>
    </location>
</feature>
<keyword evidence="3 6" id="KW-0812">Transmembrane</keyword>
<evidence type="ECO:0000256" key="5">
    <source>
        <dbReference type="ARBA" id="ARBA00023136"/>
    </source>
</evidence>
<evidence type="ECO:0000259" key="7">
    <source>
        <dbReference type="PROSITE" id="PS50850"/>
    </source>
</evidence>
<dbReference type="OrthoDB" id="10262656at2759"/>
<keyword evidence="9" id="KW-1185">Reference proteome</keyword>
<proteinExistence type="predicted"/>
<accession>A0A1E3NWZ0</accession>
<evidence type="ECO:0000256" key="6">
    <source>
        <dbReference type="SAM" id="Phobius"/>
    </source>
</evidence>
<feature type="transmembrane region" description="Helical" evidence="6">
    <location>
        <begin position="472"/>
        <end position="497"/>
    </location>
</feature>
<evidence type="ECO:0000313" key="9">
    <source>
        <dbReference type="Proteomes" id="UP000094112"/>
    </source>
</evidence>
<feature type="transmembrane region" description="Helical" evidence="6">
    <location>
        <begin position="62"/>
        <end position="80"/>
    </location>
</feature>
<evidence type="ECO:0000256" key="3">
    <source>
        <dbReference type="ARBA" id="ARBA00022692"/>
    </source>
</evidence>
<dbReference type="PANTHER" id="PTHR23504">
    <property type="entry name" value="MAJOR FACILITATOR SUPERFAMILY DOMAIN-CONTAINING PROTEIN 10"/>
    <property type="match status" value="1"/>
</dbReference>
<dbReference type="PROSITE" id="PS51257">
    <property type="entry name" value="PROKAR_LIPOPROTEIN"/>
    <property type="match status" value="1"/>
</dbReference>
<feature type="transmembrane region" description="Helical" evidence="6">
    <location>
        <begin position="436"/>
        <end position="460"/>
    </location>
</feature>
<dbReference type="Pfam" id="PF07690">
    <property type="entry name" value="MFS_1"/>
    <property type="match status" value="1"/>
</dbReference>
<feature type="transmembrane region" description="Helical" evidence="6">
    <location>
        <begin position="409"/>
        <end position="430"/>
    </location>
</feature>
<gene>
    <name evidence="8" type="ORF">WICANDRAFT_35131</name>
</gene>
<protein>
    <recommendedName>
        <fullName evidence="7">Major facilitator superfamily (MFS) profile domain-containing protein</fullName>
    </recommendedName>
</protein>
<keyword evidence="5 6" id="KW-0472">Membrane</keyword>
<organism evidence="8 9">
    <name type="scientific">Wickerhamomyces anomalus (strain ATCC 58044 / CBS 1984 / NCYC 433 / NRRL Y-366-8)</name>
    <name type="common">Yeast</name>
    <name type="synonym">Hansenula anomala</name>
    <dbReference type="NCBI Taxonomy" id="683960"/>
    <lineage>
        <taxon>Eukaryota</taxon>
        <taxon>Fungi</taxon>
        <taxon>Dikarya</taxon>
        <taxon>Ascomycota</taxon>
        <taxon>Saccharomycotina</taxon>
        <taxon>Saccharomycetes</taxon>
        <taxon>Phaffomycetales</taxon>
        <taxon>Wickerhamomycetaceae</taxon>
        <taxon>Wickerhamomyces</taxon>
    </lineage>
</organism>
<dbReference type="PANTHER" id="PTHR23504:SF15">
    <property type="entry name" value="MAJOR FACILITATOR SUPERFAMILY (MFS) PROFILE DOMAIN-CONTAINING PROTEIN"/>
    <property type="match status" value="1"/>
</dbReference>
<dbReference type="SUPFAM" id="SSF103473">
    <property type="entry name" value="MFS general substrate transporter"/>
    <property type="match status" value="1"/>
</dbReference>
<dbReference type="InterPro" id="IPR001958">
    <property type="entry name" value="Tet-R_TetA/multi-R_MdtG-like"/>
</dbReference>
<dbReference type="InterPro" id="IPR011701">
    <property type="entry name" value="MFS"/>
</dbReference>
<feature type="transmembrane region" description="Helical" evidence="6">
    <location>
        <begin position="191"/>
        <end position="212"/>
    </location>
</feature>
<dbReference type="GO" id="GO:0022857">
    <property type="term" value="F:transmembrane transporter activity"/>
    <property type="evidence" value="ECO:0007669"/>
    <property type="project" value="InterPro"/>
</dbReference>
<dbReference type="PRINTS" id="PR01035">
    <property type="entry name" value="TCRTETA"/>
</dbReference>
<dbReference type="PROSITE" id="PS50850">
    <property type="entry name" value="MFS"/>
    <property type="match status" value="1"/>
</dbReference>
<feature type="transmembrane region" description="Helical" evidence="6">
    <location>
        <begin position="148"/>
        <end position="171"/>
    </location>
</feature>
<dbReference type="InterPro" id="IPR020846">
    <property type="entry name" value="MFS_dom"/>
</dbReference>
<dbReference type="GeneID" id="30199517"/>
<dbReference type="Gene3D" id="1.20.1250.20">
    <property type="entry name" value="MFS general substrate transporter like domains"/>
    <property type="match status" value="1"/>
</dbReference>
<dbReference type="AlphaFoldDB" id="A0A1E3NWZ0"/>
<dbReference type="GO" id="GO:0016020">
    <property type="term" value="C:membrane"/>
    <property type="evidence" value="ECO:0007669"/>
    <property type="project" value="UniProtKB-SubCell"/>
</dbReference>
<feature type="transmembrane region" description="Helical" evidence="6">
    <location>
        <begin position="378"/>
        <end position="397"/>
    </location>
</feature>
<keyword evidence="4 6" id="KW-1133">Transmembrane helix</keyword>
<dbReference type="Proteomes" id="UP000094112">
    <property type="component" value="Unassembled WGS sequence"/>
</dbReference>
<feature type="transmembrane region" description="Helical" evidence="6">
    <location>
        <begin position="319"/>
        <end position="335"/>
    </location>
</feature>
<dbReference type="EMBL" id="KV454213">
    <property type="protein sequence ID" value="ODQ57644.1"/>
    <property type="molecule type" value="Genomic_DNA"/>
</dbReference>
<sequence>MPNPKESFRTQMKGFPWSQIFVIACVRFAEPIAFTSLFPYVYFMVKDFGISQNEAEVSKYSGYLSSIFAFCQVLTSFNWGKFADKNGRKPTLIIGLTGSIASLLLLGFAKNYYYALAARSLMGLLNGNVAVIRTMIGEVATERKHQALAFSTMPLIFQIGCVVGPLIGGFLSGDSSRFKFLKPLVKKYPYALPNLFVSGLLLVSMITAIFFLEETHYKHKYRYDPFVEFGDAIKRHVFKIEPKKRAWHKNQIRETPPSPAEIDEETALLDDEGDDEQSITSVGHLLTRRESVALIRTYSLHEVKDEDEINYKELLTPHIFYAVVCNFIMSLHIVVHDEFLPIFLAYDIAKSKTGELISKFPFKIVGGLNYSSEDTGQLLSSTGILGVVFVLFVFPYVDRNYDCLTTYKNFIKIFPIVYFLVPYLVLFGDFKTLSKIAAYTLTCLKTLGTSISFPQILLIVHNSSPPKHRAMINGATISVSALARCSGPLIWGFIMSWGQKFQIAWIGWWLLSLLALLAIYQSRYLKDSTEEEGIEEE</sequence>
<dbReference type="CDD" id="cd17330">
    <property type="entry name" value="MFS_SLC46_TetA_like"/>
    <property type="match status" value="1"/>
</dbReference>
<keyword evidence="2" id="KW-0813">Transport</keyword>
<evidence type="ECO:0000313" key="8">
    <source>
        <dbReference type="EMBL" id="ODQ57644.1"/>
    </source>
</evidence>
<feature type="domain" description="Major facilitator superfamily (MFS) profile" evidence="7">
    <location>
        <begin position="19"/>
        <end position="530"/>
    </location>
</feature>
<comment type="subcellular location">
    <subcellularLocation>
        <location evidence="1">Membrane</location>
        <topology evidence="1">Multi-pass membrane protein</topology>
    </subcellularLocation>
</comment>
<dbReference type="InterPro" id="IPR036259">
    <property type="entry name" value="MFS_trans_sf"/>
</dbReference>
<evidence type="ECO:0000256" key="2">
    <source>
        <dbReference type="ARBA" id="ARBA00022448"/>
    </source>
</evidence>
<feature type="transmembrane region" description="Helical" evidence="6">
    <location>
        <begin position="115"/>
        <end position="136"/>
    </location>
</feature>